<name>A0AAN8S3U5_POLSC</name>
<dbReference type="Gene3D" id="2.60.260.40">
    <property type="entry name" value="q5lls5 like domains"/>
    <property type="match status" value="1"/>
</dbReference>
<dbReference type="PANTHER" id="PTHR13156">
    <property type="entry name" value="NADH-UBIQUINONE OXIDOREDUCTASE 13 KD-A SUBUNIT"/>
    <property type="match status" value="1"/>
</dbReference>
<dbReference type="EMBL" id="JAWJWE010000038">
    <property type="protein sequence ID" value="KAK6622580.1"/>
    <property type="molecule type" value="Genomic_DNA"/>
</dbReference>
<sequence length="126" mass="14405">MAFEKLRFVSKKIGNPLPLNCNSSIKRNITSYINWEPKEKETHTGQKWDENDYRMVRFIDKPKQVNPNWAIKLISEIPPVAVKGRVTCCDGGSGPTGHPKVYINVDKPGNHSCLYCGLRFYKEANH</sequence>
<evidence type="ECO:0000259" key="1">
    <source>
        <dbReference type="Pfam" id="PF10276"/>
    </source>
</evidence>
<gene>
    <name evidence="2" type="ORF">RUM43_008422</name>
</gene>
<organism evidence="2 3">
    <name type="scientific">Polyplax serrata</name>
    <name type="common">Common mouse louse</name>
    <dbReference type="NCBI Taxonomy" id="468196"/>
    <lineage>
        <taxon>Eukaryota</taxon>
        <taxon>Metazoa</taxon>
        <taxon>Ecdysozoa</taxon>
        <taxon>Arthropoda</taxon>
        <taxon>Hexapoda</taxon>
        <taxon>Insecta</taxon>
        <taxon>Pterygota</taxon>
        <taxon>Neoptera</taxon>
        <taxon>Paraneoptera</taxon>
        <taxon>Psocodea</taxon>
        <taxon>Troctomorpha</taxon>
        <taxon>Phthiraptera</taxon>
        <taxon>Anoplura</taxon>
        <taxon>Polyplacidae</taxon>
        <taxon>Polyplax</taxon>
    </lineage>
</organism>
<dbReference type="AlphaFoldDB" id="A0AAN8S3U5"/>
<dbReference type="GO" id="GO:0006120">
    <property type="term" value="P:mitochondrial electron transport, NADH to ubiquinone"/>
    <property type="evidence" value="ECO:0007669"/>
    <property type="project" value="TreeGrafter"/>
</dbReference>
<evidence type="ECO:0000313" key="2">
    <source>
        <dbReference type="EMBL" id="KAK6622580.1"/>
    </source>
</evidence>
<comment type="caution">
    <text evidence="2">The sequence shown here is derived from an EMBL/GenBank/DDBJ whole genome shotgun (WGS) entry which is preliminary data.</text>
</comment>
<dbReference type="Proteomes" id="UP001372834">
    <property type="component" value="Unassembled WGS sequence"/>
</dbReference>
<dbReference type="PANTHER" id="PTHR13156:SF0">
    <property type="entry name" value="NADH DEHYDROGENASE [UBIQUINONE] IRON-SULFUR PROTEIN 6, MITOCHONDRIAL"/>
    <property type="match status" value="1"/>
</dbReference>
<protein>
    <recommendedName>
        <fullName evidence="1">Zinc finger CHCC-type domain-containing protein</fullName>
    </recommendedName>
</protein>
<proteinExistence type="predicted"/>
<dbReference type="Pfam" id="PF10276">
    <property type="entry name" value="zf-CHCC"/>
    <property type="match status" value="1"/>
</dbReference>
<accession>A0AAN8S3U5</accession>
<dbReference type="FunFam" id="2.60.260.40:FF:000003">
    <property type="entry name" value="NADH dehydrogenase [ubiquinone] iron-sulfur protein 6, mitochondrial"/>
    <property type="match status" value="1"/>
</dbReference>
<reference evidence="2 3" key="1">
    <citation type="submission" date="2023-10" db="EMBL/GenBank/DDBJ databases">
        <title>Genomes of two closely related lineages of the louse Polyplax serrata with different host specificities.</title>
        <authorList>
            <person name="Martinu J."/>
            <person name="Tarabai H."/>
            <person name="Stefka J."/>
            <person name="Hypsa V."/>
        </authorList>
    </citation>
    <scope>NUCLEOTIDE SEQUENCE [LARGE SCALE GENOMIC DNA]</scope>
    <source>
        <strain evidence="2">HR10_N</strain>
    </source>
</reference>
<evidence type="ECO:0000313" key="3">
    <source>
        <dbReference type="Proteomes" id="UP001372834"/>
    </source>
</evidence>
<dbReference type="InterPro" id="IPR019401">
    <property type="entry name" value="Znf_CHCC"/>
</dbReference>
<dbReference type="GO" id="GO:0005739">
    <property type="term" value="C:mitochondrion"/>
    <property type="evidence" value="ECO:0007669"/>
    <property type="project" value="GOC"/>
</dbReference>
<feature type="domain" description="Zinc finger CHCC-type" evidence="1">
    <location>
        <begin position="84"/>
        <end position="120"/>
    </location>
</feature>